<keyword evidence="2" id="KW-1185">Reference proteome</keyword>
<dbReference type="PATRIC" id="fig|1397.4.peg.4327"/>
<dbReference type="EMBL" id="LDPH01000043">
    <property type="protein sequence ID" value="KLV18547.1"/>
    <property type="molecule type" value="Genomic_DNA"/>
</dbReference>
<dbReference type="OrthoDB" id="2628344at2"/>
<dbReference type="Proteomes" id="UP000036045">
    <property type="component" value="Unassembled WGS sequence"/>
</dbReference>
<evidence type="ECO:0000313" key="1">
    <source>
        <dbReference type="EMBL" id="KLV18547.1"/>
    </source>
</evidence>
<sequence>MIVKVGLDYDDDIEYMICPAKVGRNIKRLQRDFWIWLFDRENQHPYWEIHYQDEEGNPVYGVSYRTDAFVYWLNNVRFTKGKKVARLIEVPKTLPKKAIRF</sequence>
<dbReference type="RefSeq" id="WP_047944674.1">
    <property type="nucleotide sequence ID" value="NZ_CP053989.1"/>
</dbReference>
<comment type="caution">
    <text evidence="1">The sequence shown here is derived from an EMBL/GenBank/DDBJ whole genome shotgun (WGS) entry which is preliminary data.</text>
</comment>
<proteinExistence type="predicted"/>
<dbReference type="AlphaFoldDB" id="A0A0J1HXV3"/>
<reference evidence="1 2" key="1">
    <citation type="submission" date="2015-05" db="EMBL/GenBank/DDBJ databases">
        <title>Whole genome sequence and identification of bacterial endophytes from Costus igneus.</title>
        <authorList>
            <person name="Lee Y.P."/>
            <person name="Gan H.M."/>
            <person name="Eng W."/>
            <person name="Wheatley M.S."/>
            <person name="Caraballo A."/>
            <person name="Polter S."/>
            <person name="Savka M.A."/>
            <person name="Hudson A.O."/>
        </authorList>
    </citation>
    <scope>NUCLEOTIDE SEQUENCE [LARGE SCALE GENOMIC DNA]</scope>
    <source>
        <strain evidence="1 2">RIT379</strain>
    </source>
</reference>
<evidence type="ECO:0000313" key="2">
    <source>
        <dbReference type="Proteomes" id="UP000036045"/>
    </source>
</evidence>
<dbReference type="GeneID" id="56347429"/>
<organism evidence="1 2">
    <name type="scientific">Niallia circulans</name>
    <name type="common">Bacillus circulans</name>
    <dbReference type="NCBI Taxonomy" id="1397"/>
    <lineage>
        <taxon>Bacteria</taxon>
        <taxon>Bacillati</taxon>
        <taxon>Bacillota</taxon>
        <taxon>Bacilli</taxon>
        <taxon>Bacillales</taxon>
        <taxon>Bacillaceae</taxon>
        <taxon>Niallia</taxon>
    </lineage>
</organism>
<gene>
    <name evidence="1" type="ORF">ABW02_24080</name>
</gene>
<name>A0A0J1HXV3_NIACI</name>
<protein>
    <submittedName>
        <fullName evidence="1">Uncharacterized protein</fullName>
    </submittedName>
</protein>
<accession>A0A0J1HXV3</accession>